<evidence type="ECO:0000259" key="1">
    <source>
        <dbReference type="Pfam" id="PF08770"/>
    </source>
</evidence>
<name>E3T354_9ZZZZ</name>
<accession>E3T354</accession>
<dbReference type="SUPFAM" id="SSF81296">
    <property type="entry name" value="E set domains"/>
    <property type="match status" value="1"/>
</dbReference>
<dbReference type="Pfam" id="PF08770">
    <property type="entry name" value="SoxZ"/>
    <property type="match status" value="1"/>
</dbReference>
<protein>
    <submittedName>
        <fullName evidence="2">Sulfur oxidation protein SoxZ</fullName>
    </submittedName>
</protein>
<feature type="domain" description="Sulphur oxidation protein SoxZ" evidence="1">
    <location>
        <begin position="8"/>
        <end position="102"/>
    </location>
</feature>
<sequence>MAKKKIRIRAKMKGDVTEIKALMSHPMETGLRKNKKTGEKIPAHFIQDVTCEHKGTQVLVAHWGVAISKNPYLAFKFTGAAKGDTIKVSWIDNKGESASAEAKIG</sequence>
<dbReference type="InterPro" id="IPR013783">
    <property type="entry name" value="Ig-like_fold"/>
</dbReference>
<dbReference type="InterPro" id="IPR030995">
    <property type="entry name" value="SoxZ"/>
</dbReference>
<evidence type="ECO:0000313" key="2">
    <source>
        <dbReference type="EMBL" id="ACZ28666.1"/>
    </source>
</evidence>
<dbReference type="Gene3D" id="2.60.40.10">
    <property type="entry name" value="Immunoglobulins"/>
    <property type="match status" value="1"/>
</dbReference>
<reference evidence="2" key="1">
    <citation type="journal article" date="2011" name="ISME J.">
        <title>Comparative metagenomics of microbial communities inhabiting deep-sea hydrothermal vent chimneys with contrasting chemistries.</title>
        <authorList>
            <person name="Xie W."/>
            <person name="Wang F."/>
            <person name="Guo L."/>
            <person name="Chen Z."/>
            <person name="Sievert S.M."/>
            <person name="Meng J."/>
            <person name="Huang G."/>
            <person name="Li Y."/>
            <person name="Yan Q."/>
            <person name="Wu S."/>
            <person name="Wang X."/>
            <person name="Chen S."/>
            <person name="He G."/>
            <person name="Xiao X."/>
            <person name="Xu A."/>
        </authorList>
    </citation>
    <scope>NUCLEOTIDE SEQUENCE</scope>
</reference>
<organism evidence="2">
    <name type="scientific">uncultured organism</name>
    <dbReference type="NCBI Taxonomy" id="155900"/>
    <lineage>
        <taxon>unclassified sequences</taxon>
        <taxon>environmental samples</taxon>
    </lineage>
</organism>
<dbReference type="InterPro" id="IPR014880">
    <property type="entry name" value="SoxZ_dom"/>
</dbReference>
<proteinExistence type="predicted"/>
<dbReference type="InterPro" id="IPR014756">
    <property type="entry name" value="Ig_E-set"/>
</dbReference>
<dbReference type="NCBIfam" id="TIGR04490">
    <property type="entry name" value="SoxZ_true"/>
    <property type="match status" value="1"/>
</dbReference>
<dbReference type="AlphaFoldDB" id="E3T354"/>
<dbReference type="EMBL" id="GU191803">
    <property type="protein sequence ID" value="ACZ28666.1"/>
    <property type="molecule type" value="Genomic_DNA"/>
</dbReference>